<dbReference type="eggNOG" id="ENOG50331HJ">
    <property type="taxonomic scope" value="Bacteria"/>
</dbReference>
<accession>G0J1Z0</accession>
<keyword evidence="2" id="KW-0812">Transmembrane</keyword>
<keyword evidence="4" id="KW-1185">Reference proteome</keyword>
<organism evidence="3 4">
    <name type="scientific">Cyclobacterium marinum (strain ATCC 25205 / DSM 745 / LMG 13164 / NCIMB 1802)</name>
    <name type="common">Flectobacillus marinus</name>
    <dbReference type="NCBI Taxonomy" id="880070"/>
    <lineage>
        <taxon>Bacteria</taxon>
        <taxon>Pseudomonadati</taxon>
        <taxon>Bacteroidota</taxon>
        <taxon>Cytophagia</taxon>
        <taxon>Cytophagales</taxon>
        <taxon>Cyclobacteriaceae</taxon>
        <taxon>Cyclobacterium</taxon>
    </lineage>
</organism>
<keyword evidence="1" id="KW-0175">Coiled coil</keyword>
<feature type="coiled-coil region" evidence="1">
    <location>
        <begin position="89"/>
        <end position="123"/>
    </location>
</feature>
<protein>
    <recommendedName>
        <fullName evidence="5">Phage abortive infection protein</fullName>
    </recommendedName>
</protein>
<dbReference type="HOGENOM" id="CLU_793928_0_0_10"/>
<evidence type="ECO:0000313" key="3">
    <source>
        <dbReference type="EMBL" id="AEL23996.1"/>
    </source>
</evidence>
<feature type="transmembrane region" description="Helical" evidence="2">
    <location>
        <begin position="59"/>
        <end position="80"/>
    </location>
</feature>
<reference evidence="4" key="1">
    <citation type="submission" date="2011-07" db="EMBL/GenBank/DDBJ databases">
        <title>The complete genome of Cyclobacterium marinum DSM 745.</title>
        <authorList>
            <person name="Lucas S."/>
            <person name="Han J."/>
            <person name="Lapidus A."/>
            <person name="Bruce D."/>
            <person name="Goodwin L."/>
            <person name="Pitluck S."/>
            <person name="Peters L."/>
            <person name="Kyrpides N."/>
            <person name="Mavromatis K."/>
            <person name="Ivanova N."/>
            <person name="Ovchinnikova G."/>
            <person name="Chertkov O."/>
            <person name="Detter J.C."/>
            <person name="Tapia R."/>
            <person name="Han C."/>
            <person name="Land M."/>
            <person name="Hauser L."/>
            <person name="Markowitz V."/>
            <person name="Cheng J.-F."/>
            <person name="Hugenholtz P."/>
            <person name="Woyke T."/>
            <person name="Wu D."/>
            <person name="Tindall B."/>
            <person name="Schuetze A."/>
            <person name="Brambilla E."/>
            <person name="Klenk H.-P."/>
            <person name="Eisen J.A."/>
        </authorList>
    </citation>
    <scope>NUCLEOTIDE SEQUENCE [LARGE SCALE GENOMIC DNA]</scope>
    <source>
        <strain evidence="4">ATCC 25205 / DSM 745 / LMG 13164 / NCIMB 1802</strain>
    </source>
</reference>
<proteinExistence type="predicted"/>
<keyword evidence="2" id="KW-1133">Transmembrane helix</keyword>
<gene>
    <name evidence="3" type="ordered locus">Cycma_0214</name>
</gene>
<feature type="transmembrane region" description="Helical" evidence="2">
    <location>
        <begin position="21"/>
        <end position="47"/>
    </location>
</feature>
<name>G0J1Z0_CYCMS</name>
<dbReference type="KEGG" id="cmr:Cycma_0214"/>
<dbReference type="RefSeq" id="WP_014018295.1">
    <property type="nucleotide sequence ID" value="NC_015914.1"/>
</dbReference>
<evidence type="ECO:0008006" key="5">
    <source>
        <dbReference type="Google" id="ProtNLM"/>
    </source>
</evidence>
<dbReference type="Proteomes" id="UP000001635">
    <property type="component" value="Chromosome"/>
</dbReference>
<sequence length="349" mass="41469">MDLKKDLETQRDVLKKSIRNYLRLAWACIALAVLLFVFYAFCPFFIYNLFPVNTHDYAIAIPVLLASIAGVFFVYIAFLGQRWQMLYQQQEIRDNRQEMKLSTEELKNQAKALTGQISRMDRDFINQNFFRILEQHFKTRDMLTYSNMENFNMNPDIAKPGLQKYSGEKTFIGVFRFLLDWIDNEEGWNKQLSGNQPEMFEIMHGFKWVDKNFNFKLSDLPQLKLVSQGGDYHGLNKNQIQFLFRYLLSELEFDTYIRSIINLLEYVKENSLSKYLRVIESGMGNQERVFLFYFLTTQFELRNEFDLMEWLMENDFLFSIGAKELLDPLHKSLLYPKDGELPIAYIIPQ</sequence>
<keyword evidence="2" id="KW-0472">Membrane</keyword>
<evidence type="ECO:0000313" key="4">
    <source>
        <dbReference type="Proteomes" id="UP000001635"/>
    </source>
</evidence>
<dbReference type="AlphaFoldDB" id="G0J1Z0"/>
<dbReference type="STRING" id="880070.Cycma_0214"/>
<evidence type="ECO:0000256" key="1">
    <source>
        <dbReference type="SAM" id="Coils"/>
    </source>
</evidence>
<dbReference type="EMBL" id="CP002955">
    <property type="protein sequence ID" value="AEL23996.1"/>
    <property type="molecule type" value="Genomic_DNA"/>
</dbReference>
<dbReference type="OrthoDB" id="838933at2"/>
<evidence type="ECO:0000256" key="2">
    <source>
        <dbReference type="SAM" id="Phobius"/>
    </source>
</evidence>